<proteinExistence type="predicted"/>
<comment type="caution">
    <text evidence="1">The sequence shown here is derived from an EMBL/GenBank/DDBJ whole genome shotgun (WGS) entry which is preliminary data.</text>
</comment>
<dbReference type="Proteomes" id="UP000237000">
    <property type="component" value="Unassembled WGS sequence"/>
</dbReference>
<sequence>MLCNLHLMATPQQHPSSSTPPKEADHPTTFFWRFADHNSGNYIYIRAITACCCSHLFAHRLFHLTTTGTTSLRRRRFLQLRSSPVAPYVNGVRRPKLH</sequence>
<dbReference type="AlphaFoldDB" id="A0A2P5FHH0"/>
<reference evidence="2" key="1">
    <citation type="submission" date="2016-06" db="EMBL/GenBank/DDBJ databases">
        <title>Parallel loss of symbiosis genes in relatives of nitrogen-fixing non-legume Parasponia.</title>
        <authorList>
            <person name="Van Velzen R."/>
            <person name="Holmer R."/>
            <person name="Bu F."/>
            <person name="Rutten L."/>
            <person name="Van Zeijl A."/>
            <person name="Liu W."/>
            <person name="Santuari L."/>
            <person name="Cao Q."/>
            <person name="Sharma T."/>
            <person name="Shen D."/>
            <person name="Roswanjaya Y."/>
            <person name="Wardhani T."/>
            <person name="Kalhor M.S."/>
            <person name="Jansen J."/>
            <person name="Van den Hoogen J."/>
            <person name="Gungor B."/>
            <person name="Hartog M."/>
            <person name="Hontelez J."/>
            <person name="Verver J."/>
            <person name="Yang W.-C."/>
            <person name="Schijlen E."/>
            <person name="Repin R."/>
            <person name="Schilthuizen M."/>
            <person name="Schranz E."/>
            <person name="Heidstra R."/>
            <person name="Miyata K."/>
            <person name="Fedorova E."/>
            <person name="Kohlen W."/>
            <person name="Bisseling T."/>
            <person name="Smit S."/>
            <person name="Geurts R."/>
        </authorList>
    </citation>
    <scope>NUCLEOTIDE SEQUENCE [LARGE SCALE GENOMIC DNA]</scope>
    <source>
        <strain evidence="2">cv. RG33-2</strain>
    </source>
</reference>
<keyword evidence="2" id="KW-1185">Reference proteome</keyword>
<dbReference type="EMBL" id="JXTC01000033">
    <property type="protein sequence ID" value="PON97243.1"/>
    <property type="molecule type" value="Genomic_DNA"/>
</dbReference>
<gene>
    <name evidence="1" type="ORF">TorRG33x02_069990</name>
</gene>
<dbReference type="OrthoDB" id="10564207at2759"/>
<organism evidence="1 2">
    <name type="scientific">Trema orientale</name>
    <name type="common">Charcoal tree</name>
    <name type="synonym">Celtis orientalis</name>
    <dbReference type="NCBI Taxonomy" id="63057"/>
    <lineage>
        <taxon>Eukaryota</taxon>
        <taxon>Viridiplantae</taxon>
        <taxon>Streptophyta</taxon>
        <taxon>Embryophyta</taxon>
        <taxon>Tracheophyta</taxon>
        <taxon>Spermatophyta</taxon>
        <taxon>Magnoliopsida</taxon>
        <taxon>eudicotyledons</taxon>
        <taxon>Gunneridae</taxon>
        <taxon>Pentapetalae</taxon>
        <taxon>rosids</taxon>
        <taxon>fabids</taxon>
        <taxon>Rosales</taxon>
        <taxon>Cannabaceae</taxon>
        <taxon>Trema</taxon>
    </lineage>
</organism>
<evidence type="ECO:0000313" key="1">
    <source>
        <dbReference type="EMBL" id="PON97243.1"/>
    </source>
</evidence>
<name>A0A2P5FHH0_TREOI</name>
<dbReference type="InParanoid" id="A0A2P5FHH0"/>
<protein>
    <submittedName>
        <fullName evidence="1">Uncharacterized protein</fullName>
    </submittedName>
</protein>
<evidence type="ECO:0000313" key="2">
    <source>
        <dbReference type="Proteomes" id="UP000237000"/>
    </source>
</evidence>
<accession>A0A2P5FHH0</accession>